<dbReference type="InterPro" id="IPR027417">
    <property type="entry name" value="P-loop_NTPase"/>
</dbReference>
<dbReference type="GO" id="GO:0003924">
    <property type="term" value="F:GTPase activity"/>
    <property type="evidence" value="ECO:0007669"/>
    <property type="project" value="InterPro"/>
</dbReference>
<dbReference type="EMBL" id="PFKZ01000044">
    <property type="protein sequence ID" value="PIY59558.1"/>
    <property type="molecule type" value="Genomic_DNA"/>
</dbReference>
<dbReference type="FunFam" id="3.40.50.10050:FF:000001">
    <property type="entry name" value="Translation initiation factor IF-2"/>
    <property type="match status" value="1"/>
</dbReference>
<evidence type="ECO:0000313" key="11">
    <source>
        <dbReference type="Proteomes" id="UP000230363"/>
    </source>
</evidence>
<evidence type="ECO:0000259" key="9">
    <source>
        <dbReference type="PROSITE" id="PS51722"/>
    </source>
</evidence>
<evidence type="ECO:0000256" key="5">
    <source>
        <dbReference type="ARBA" id="ARBA00022917"/>
    </source>
</evidence>
<comment type="caution">
    <text evidence="10">The sequence shown here is derived from an EMBL/GenBank/DDBJ whole genome shotgun (WGS) entry which is preliminary data.</text>
</comment>
<dbReference type="InterPro" id="IPR015760">
    <property type="entry name" value="TIF_IF2"/>
</dbReference>
<dbReference type="Gene3D" id="3.40.50.300">
    <property type="entry name" value="P-loop containing nucleotide triphosphate hydrolases"/>
    <property type="match status" value="1"/>
</dbReference>
<evidence type="ECO:0000313" key="10">
    <source>
        <dbReference type="EMBL" id="PIY59558.1"/>
    </source>
</evidence>
<dbReference type="GO" id="GO:0003743">
    <property type="term" value="F:translation initiation factor activity"/>
    <property type="evidence" value="ECO:0007669"/>
    <property type="project" value="UniProtKB-UniRule"/>
</dbReference>
<dbReference type="SUPFAM" id="SSF52540">
    <property type="entry name" value="P-loop containing nucleoside triphosphate hydrolases"/>
    <property type="match status" value="1"/>
</dbReference>
<dbReference type="InterPro" id="IPR009000">
    <property type="entry name" value="Transl_B-barrel_sf"/>
</dbReference>
<dbReference type="Gene3D" id="3.40.50.10050">
    <property type="entry name" value="Translation initiation factor IF- 2, domain 3"/>
    <property type="match status" value="1"/>
</dbReference>
<gene>
    <name evidence="10" type="primary">infB</name>
    <name evidence="10" type="ORF">COY96_01160</name>
</gene>
<keyword evidence="4" id="KW-0547">Nucleotide-binding</keyword>
<evidence type="ECO:0000256" key="8">
    <source>
        <dbReference type="RuleBase" id="RU000644"/>
    </source>
</evidence>
<feature type="domain" description="Tr-type G" evidence="9">
    <location>
        <begin position="11"/>
        <end position="179"/>
    </location>
</feature>
<dbReference type="Gene3D" id="2.40.30.10">
    <property type="entry name" value="Translation factors"/>
    <property type="match status" value="2"/>
</dbReference>
<dbReference type="InterPro" id="IPR036925">
    <property type="entry name" value="TIF_IF2_dom3_sf"/>
</dbReference>
<organism evidence="10 11">
    <name type="scientific">Candidatus Wolfebacteria bacterium CG_4_10_14_0_8_um_filter_37_11</name>
    <dbReference type="NCBI Taxonomy" id="1975062"/>
    <lineage>
        <taxon>Bacteria</taxon>
        <taxon>Candidatus Wolfeibacteriota</taxon>
    </lineage>
</organism>
<comment type="similarity">
    <text evidence="1 8">Belongs to the TRAFAC class translation factor GTPase superfamily. Classic translation factor GTPase family. IF-2 subfamily.</text>
</comment>
<protein>
    <recommendedName>
        <fullName evidence="2 7">Translation initiation factor IF-2</fullName>
    </recommendedName>
</protein>
<dbReference type="Pfam" id="PF11987">
    <property type="entry name" value="IF-2"/>
    <property type="match status" value="1"/>
</dbReference>
<dbReference type="InterPro" id="IPR023115">
    <property type="entry name" value="TIF_IF2_dom3"/>
</dbReference>
<proteinExistence type="inferred from homology"/>
<dbReference type="PANTHER" id="PTHR43381:SF5">
    <property type="entry name" value="TR-TYPE G DOMAIN-CONTAINING PROTEIN"/>
    <property type="match status" value="1"/>
</dbReference>
<comment type="function">
    <text evidence="8">One of the essential components for the initiation of protein synthesis. Protects formylmethionyl-tRNA from spontaneous hydrolysis and promotes its binding to the 30S ribosomal subunits. Also involved in the hydrolysis of GTP during the formation of the 70S ribosomal complex.</text>
</comment>
<keyword evidence="5 8" id="KW-0648">Protein biosynthesis</keyword>
<dbReference type="CDD" id="cd01887">
    <property type="entry name" value="IF2_eIF5B"/>
    <property type="match status" value="1"/>
</dbReference>
<dbReference type="Pfam" id="PF22042">
    <property type="entry name" value="EF-G_D2"/>
    <property type="match status" value="1"/>
</dbReference>
<evidence type="ECO:0000256" key="7">
    <source>
        <dbReference type="NCBIfam" id="TIGR00487"/>
    </source>
</evidence>
<dbReference type="PROSITE" id="PS51722">
    <property type="entry name" value="G_TR_2"/>
    <property type="match status" value="1"/>
</dbReference>
<dbReference type="NCBIfam" id="TIGR00487">
    <property type="entry name" value="IF-2"/>
    <property type="match status" value="1"/>
</dbReference>
<dbReference type="Proteomes" id="UP000230363">
    <property type="component" value="Unassembled WGS sequence"/>
</dbReference>
<dbReference type="AlphaFoldDB" id="A0A2M7Q812"/>
<evidence type="ECO:0000256" key="1">
    <source>
        <dbReference type="ARBA" id="ARBA00007733"/>
    </source>
</evidence>
<reference evidence="11" key="1">
    <citation type="submission" date="2017-09" db="EMBL/GenBank/DDBJ databases">
        <title>Depth-based differentiation of microbial function through sediment-hosted aquifers and enrichment of novel symbionts in the deep terrestrial subsurface.</title>
        <authorList>
            <person name="Probst A.J."/>
            <person name="Ladd B."/>
            <person name="Jarett J.K."/>
            <person name="Geller-Mcgrath D.E."/>
            <person name="Sieber C.M.K."/>
            <person name="Emerson J.B."/>
            <person name="Anantharaman K."/>
            <person name="Thomas B.C."/>
            <person name="Malmstrom R."/>
            <person name="Stieglmeier M."/>
            <person name="Klingl A."/>
            <person name="Woyke T."/>
            <person name="Ryan C.M."/>
            <person name="Banfield J.F."/>
        </authorList>
    </citation>
    <scope>NUCLEOTIDE SEQUENCE [LARGE SCALE GENOMIC DNA]</scope>
</reference>
<name>A0A2M7Q812_9BACT</name>
<evidence type="ECO:0000256" key="6">
    <source>
        <dbReference type="ARBA" id="ARBA00023134"/>
    </source>
</evidence>
<dbReference type="PANTHER" id="PTHR43381">
    <property type="entry name" value="TRANSLATION INITIATION FACTOR IF-2-RELATED"/>
    <property type="match status" value="1"/>
</dbReference>
<evidence type="ECO:0000256" key="4">
    <source>
        <dbReference type="ARBA" id="ARBA00022741"/>
    </source>
</evidence>
<dbReference type="SUPFAM" id="SSF52156">
    <property type="entry name" value="Initiation factor IF2/eIF5b, domain 3"/>
    <property type="match status" value="1"/>
</dbReference>
<evidence type="ECO:0000256" key="2">
    <source>
        <dbReference type="ARBA" id="ARBA00020675"/>
    </source>
</evidence>
<dbReference type="SUPFAM" id="SSF50447">
    <property type="entry name" value="Translation proteins"/>
    <property type="match status" value="2"/>
</dbReference>
<dbReference type="InterPro" id="IPR005225">
    <property type="entry name" value="Small_GTP-bd"/>
</dbReference>
<dbReference type="PROSITE" id="PS01176">
    <property type="entry name" value="IF2"/>
    <property type="match status" value="1"/>
</dbReference>
<dbReference type="GO" id="GO:0005737">
    <property type="term" value="C:cytoplasm"/>
    <property type="evidence" value="ECO:0007669"/>
    <property type="project" value="UniProtKB-UniRule"/>
</dbReference>
<dbReference type="InterPro" id="IPR053905">
    <property type="entry name" value="EF-G-like_DII"/>
</dbReference>
<dbReference type="InterPro" id="IPR000178">
    <property type="entry name" value="TF_IF2_bacterial-like"/>
</dbReference>
<evidence type="ECO:0000256" key="3">
    <source>
        <dbReference type="ARBA" id="ARBA00022540"/>
    </source>
</evidence>
<dbReference type="InterPro" id="IPR000795">
    <property type="entry name" value="T_Tr_GTP-bd_dom"/>
</dbReference>
<dbReference type="Pfam" id="PF00009">
    <property type="entry name" value="GTP_EFTU"/>
    <property type="match status" value="1"/>
</dbReference>
<dbReference type="GO" id="GO:0005525">
    <property type="term" value="F:GTP binding"/>
    <property type="evidence" value="ECO:0007669"/>
    <property type="project" value="UniProtKB-KW"/>
</dbReference>
<accession>A0A2M7Q812</accession>
<keyword evidence="3 8" id="KW-0396">Initiation factor</keyword>
<sequence>MNKIENNNLIHRPPIVVVMGHVDHGKTSLLDFIRRTNVIAKEAGGITQSIGAYEIEHNGKKITFIDTPGHEAFSKMRGRGAKVADLAILVVAAEDGVKPQTKESIKIIKETKTPFVVAINKIDKPNADIEKTKNDLMTNGVLLEGYGGNISWQAISAKTGQGVNELLDLILLAAEMENLTYNPDKNASGVIIEAKADSRSGIIVSAIVKNGILKTNDRIATASACGKIKNLENFLGKKIDTLSPSSPAIILGFETLPQIGEEFTSGNIDLMEIQTESEKPSTQFIASNKDNLPELNLILKADVSGSLETLFEIIKTLKNENVKINVIDESIGEITDGDIKSAFSSNAIITGFRVKTNKIAENLAKAQNVKIISSEIIYELIETIQKEIKLLETPPPQGELEILKIFSQKNKKQLIGGKVIAGKIKNNNRLKITRENNEIGFGKITSLKKYKQEVNEVLLNEECGLVFESDISIVVGDRLIWQ</sequence>
<dbReference type="FunFam" id="3.40.50.300:FF:000019">
    <property type="entry name" value="Translation initiation factor IF-2"/>
    <property type="match status" value="1"/>
</dbReference>
<keyword evidence="6" id="KW-0342">GTP-binding</keyword>
<dbReference type="NCBIfam" id="TIGR00231">
    <property type="entry name" value="small_GTP"/>
    <property type="match status" value="1"/>
</dbReference>